<name>C5KKC5_PERM5</name>
<evidence type="ECO:0000313" key="3">
    <source>
        <dbReference type="EMBL" id="EER15037.1"/>
    </source>
</evidence>
<dbReference type="EMBL" id="GG673688">
    <property type="protein sequence ID" value="EER15037.1"/>
    <property type="molecule type" value="Genomic_DNA"/>
</dbReference>
<dbReference type="OrthoDB" id="447030at2759"/>
<dbReference type="Pfam" id="PF00400">
    <property type="entry name" value="WD40"/>
    <property type="match status" value="3"/>
</dbReference>
<dbReference type="InterPro" id="IPR015943">
    <property type="entry name" value="WD40/YVTN_repeat-like_dom_sf"/>
</dbReference>
<evidence type="ECO:0000259" key="2">
    <source>
        <dbReference type="Pfam" id="PF23335"/>
    </source>
</evidence>
<feature type="domain" description="IFT80 second beta-propeller" evidence="2">
    <location>
        <begin position="327"/>
        <end position="555"/>
    </location>
</feature>
<dbReference type="PROSITE" id="PS50294">
    <property type="entry name" value="WD_REPEATS_REGION"/>
    <property type="match status" value="1"/>
</dbReference>
<gene>
    <name evidence="3" type="ORF">Pmar_PMAR023361</name>
</gene>
<keyword evidence="4" id="KW-1185">Reference proteome</keyword>
<evidence type="ECO:0000313" key="4">
    <source>
        <dbReference type="Proteomes" id="UP000007800"/>
    </source>
</evidence>
<feature type="repeat" description="WD" evidence="1">
    <location>
        <begin position="104"/>
        <end position="136"/>
    </location>
</feature>
<dbReference type="Proteomes" id="UP000007800">
    <property type="component" value="Unassembled WGS sequence"/>
</dbReference>
<dbReference type="AlphaFoldDB" id="C5KKC5"/>
<dbReference type="SMART" id="SM00320">
    <property type="entry name" value="WD40"/>
    <property type="match status" value="7"/>
</dbReference>
<dbReference type="GeneID" id="9061921"/>
<organism evidence="4">
    <name type="scientific">Perkinsus marinus (strain ATCC 50983 / TXsc)</name>
    <dbReference type="NCBI Taxonomy" id="423536"/>
    <lineage>
        <taxon>Eukaryota</taxon>
        <taxon>Sar</taxon>
        <taxon>Alveolata</taxon>
        <taxon>Perkinsozoa</taxon>
        <taxon>Perkinsea</taxon>
        <taxon>Perkinsida</taxon>
        <taxon>Perkinsidae</taxon>
        <taxon>Perkinsus</taxon>
    </lineage>
</organism>
<dbReference type="PANTHER" id="PTHR24098">
    <property type="entry name" value="OUTER SEGMENT 5"/>
    <property type="match status" value="1"/>
</dbReference>
<proteinExistence type="predicted"/>
<dbReference type="RefSeq" id="XP_002783241.1">
    <property type="nucleotide sequence ID" value="XM_002783195.1"/>
</dbReference>
<keyword evidence="1" id="KW-0853">WD repeat</keyword>
<dbReference type="Pfam" id="PF23335">
    <property type="entry name" value="Beta-prop_IFT80_2nd"/>
    <property type="match status" value="1"/>
</dbReference>
<feature type="repeat" description="WD" evidence="1">
    <location>
        <begin position="201"/>
        <end position="226"/>
    </location>
</feature>
<evidence type="ECO:0000256" key="1">
    <source>
        <dbReference type="PROSITE-ProRule" id="PRU00221"/>
    </source>
</evidence>
<dbReference type="GO" id="GO:0060271">
    <property type="term" value="P:cilium assembly"/>
    <property type="evidence" value="ECO:0007669"/>
    <property type="project" value="TreeGrafter"/>
</dbReference>
<dbReference type="SUPFAM" id="SSF50978">
    <property type="entry name" value="WD40 repeat-like"/>
    <property type="match status" value="1"/>
</dbReference>
<dbReference type="InterPro" id="IPR036322">
    <property type="entry name" value="WD40_repeat_dom_sf"/>
</dbReference>
<dbReference type="PANTHER" id="PTHR24098:SF0">
    <property type="entry name" value="OUTER SEGMENT 5"/>
    <property type="match status" value="1"/>
</dbReference>
<dbReference type="SUPFAM" id="SSF101898">
    <property type="entry name" value="NHL repeat"/>
    <property type="match status" value="1"/>
</dbReference>
<dbReference type="InterPro" id="IPR001680">
    <property type="entry name" value="WD40_rpt"/>
</dbReference>
<dbReference type="GO" id="GO:0005929">
    <property type="term" value="C:cilium"/>
    <property type="evidence" value="ECO:0007669"/>
    <property type="project" value="TreeGrafter"/>
</dbReference>
<dbReference type="OMA" id="WHQKDGT"/>
<dbReference type="GO" id="GO:0030992">
    <property type="term" value="C:intraciliary transport particle B"/>
    <property type="evidence" value="ECO:0007669"/>
    <property type="project" value="TreeGrafter"/>
</dbReference>
<protein>
    <submittedName>
        <fullName evidence="3">WD repeat domain containing protein</fullName>
    </submittedName>
</protein>
<dbReference type="PROSITE" id="PS50082">
    <property type="entry name" value="WD_REPEATS_2"/>
    <property type="match status" value="2"/>
</dbReference>
<sequence length="590" mass="63933">MRFAVRNLTSTDGEGHRGMCTGVALKAASSHTGGVAEIISAGDDQRVLRWHQKDGTLLGELCTVDSHITTMAAYRGDETMVLGCSDGSIRFINSTSGKEERRAQQKHAGSVTYLRWDHEGQLLCSCGEDGTVKVWSRTGMIRSQLAQVSTAVVSAAWSPDSETIAFTCGPSMHLKTLVAGRGLIQWKAVDNGSEGTPCGEVLCLDWSPVTKLIVSGSEDCRYRIWQATGQLLYRSDLLEHAATAVQWTPSGKLLAVGVSDMIKLCDATGWGHSHTNLSGLDHALYQQCGNTSPGACSPFALCWSPDGTQLIMGMGDGSVLVADVIGRTCSWLNVEVVLIDAHTVVIKDYTVETTEETMDFTDRVTDLHIGYGHLIVTTSSQCFVYSRRMTGEEADSVSWLTNPIVEDLNGGGIDRSWHAEFPSVDPTSLIVQCSEIFCLVDAKGIGIYAYDRRSRLSYLRPSSQQRLDFLTHLTVTISKDTLVYVDPSNPCSLCVYDLVSSGGGSSGKGPMTLSHNVEVTQVGLSQIGDVADRKLAFLDKNGVLAKWEPDLWLTAGYPQYISMKTSGQDKMPKLKAMVCNYACATEATFA</sequence>
<dbReference type="Gene3D" id="2.130.10.10">
    <property type="entry name" value="YVTN repeat-like/Quinoprotein amine dehydrogenase"/>
    <property type="match status" value="2"/>
</dbReference>
<dbReference type="InterPro" id="IPR056456">
    <property type="entry name" value="Beta-prop_IFT80_2nd"/>
</dbReference>
<dbReference type="InParanoid" id="C5KKC5"/>
<reference evidence="3 4" key="1">
    <citation type="submission" date="2008-07" db="EMBL/GenBank/DDBJ databases">
        <authorList>
            <person name="El-Sayed N."/>
            <person name="Caler E."/>
            <person name="Inman J."/>
            <person name="Amedeo P."/>
            <person name="Hass B."/>
            <person name="Wortman J."/>
        </authorList>
    </citation>
    <scope>NUCLEOTIDE SEQUENCE [LARGE SCALE GENOMIC DNA]</scope>
    <source>
        <strain evidence="4">ATCC 50983 / TXsc</strain>
    </source>
</reference>
<accession>C5KKC5</accession>